<dbReference type="PANTHER" id="PTHR34978">
    <property type="entry name" value="POSSIBLE SENSOR-TRANSDUCER PROTEIN BLAR"/>
    <property type="match status" value="1"/>
</dbReference>
<evidence type="ECO:0000259" key="8">
    <source>
        <dbReference type="Pfam" id="PF01435"/>
    </source>
</evidence>
<reference evidence="9 10" key="1">
    <citation type="submission" date="2023-04" db="EMBL/GenBank/DDBJ databases">
        <title>Klugiella caeni sp. nov. isolated from the sludge of biochemical tank.</title>
        <authorList>
            <person name="Geng K."/>
        </authorList>
    </citation>
    <scope>NUCLEOTIDE SEQUENCE [LARGE SCALE GENOMIC DNA]</scope>
    <source>
        <strain evidence="9 10">YN-L-19</strain>
    </source>
</reference>
<keyword evidence="3 6" id="KW-0378">Hydrolase</keyword>
<keyword evidence="7" id="KW-0472">Membrane</keyword>
<protein>
    <submittedName>
        <fullName evidence="9">M56 family metallopeptidase</fullName>
    </submittedName>
</protein>
<keyword evidence="7" id="KW-1133">Transmembrane helix</keyword>
<dbReference type="GO" id="GO:0004222">
    <property type="term" value="F:metalloendopeptidase activity"/>
    <property type="evidence" value="ECO:0007669"/>
    <property type="project" value="InterPro"/>
</dbReference>
<dbReference type="Gene3D" id="3.30.2010.10">
    <property type="entry name" value="Metalloproteases ('zincins'), catalytic domain"/>
    <property type="match status" value="1"/>
</dbReference>
<dbReference type="GO" id="GO:0006508">
    <property type="term" value="P:proteolysis"/>
    <property type="evidence" value="ECO:0007669"/>
    <property type="project" value="UniProtKB-KW"/>
</dbReference>
<dbReference type="AlphaFoldDB" id="A0AAW6T2X5"/>
<evidence type="ECO:0000256" key="2">
    <source>
        <dbReference type="ARBA" id="ARBA00022723"/>
    </source>
</evidence>
<dbReference type="InterPro" id="IPR052173">
    <property type="entry name" value="Beta-lactam_resp_regulator"/>
</dbReference>
<feature type="transmembrane region" description="Helical" evidence="7">
    <location>
        <begin position="93"/>
        <end position="114"/>
    </location>
</feature>
<dbReference type="RefSeq" id="WP_281487564.1">
    <property type="nucleotide sequence ID" value="NZ_JASATX010000001.1"/>
</dbReference>
<comment type="caution">
    <text evidence="9">The sequence shown here is derived from an EMBL/GenBank/DDBJ whole genome shotgun (WGS) entry which is preliminary data.</text>
</comment>
<keyword evidence="5 6" id="KW-0482">Metalloprotease</keyword>
<evidence type="ECO:0000256" key="5">
    <source>
        <dbReference type="ARBA" id="ARBA00023049"/>
    </source>
</evidence>
<evidence type="ECO:0000256" key="1">
    <source>
        <dbReference type="ARBA" id="ARBA00022670"/>
    </source>
</evidence>
<name>A0AAW6T2X5_9MICO</name>
<keyword evidence="10" id="KW-1185">Reference proteome</keyword>
<evidence type="ECO:0000256" key="4">
    <source>
        <dbReference type="ARBA" id="ARBA00022833"/>
    </source>
</evidence>
<evidence type="ECO:0000256" key="6">
    <source>
        <dbReference type="RuleBase" id="RU003983"/>
    </source>
</evidence>
<comment type="cofactor">
    <cofactor evidence="6">
        <name>Zn(2+)</name>
        <dbReference type="ChEBI" id="CHEBI:29105"/>
    </cofactor>
    <text evidence="6">Binds 1 zinc ion per subunit.</text>
</comment>
<evidence type="ECO:0000256" key="7">
    <source>
        <dbReference type="SAM" id="Phobius"/>
    </source>
</evidence>
<organism evidence="9 10">
    <name type="scientific">Ruicaihuangia caeni</name>
    <dbReference type="NCBI Taxonomy" id="3042517"/>
    <lineage>
        <taxon>Bacteria</taxon>
        <taxon>Bacillati</taxon>
        <taxon>Actinomycetota</taxon>
        <taxon>Actinomycetes</taxon>
        <taxon>Micrococcales</taxon>
        <taxon>Microbacteriaceae</taxon>
        <taxon>Ruicaihuangia</taxon>
    </lineage>
</organism>
<dbReference type="InterPro" id="IPR001915">
    <property type="entry name" value="Peptidase_M48"/>
</dbReference>
<keyword evidence="2" id="KW-0479">Metal-binding</keyword>
<keyword evidence="1 6" id="KW-0645">Protease</keyword>
<evidence type="ECO:0000256" key="3">
    <source>
        <dbReference type="ARBA" id="ARBA00022801"/>
    </source>
</evidence>
<feature type="domain" description="Peptidase M48" evidence="8">
    <location>
        <begin position="132"/>
        <end position="199"/>
    </location>
</feature>
<keyword evidence="7" id="KW-0812">Transmembrane</keyword>
<feature type="transmembrane region" description="Helical" evidence="7">
    <location>
        <begin position="65"/>
        <end position="87"/>
    </location>
</feature>
<dbReference type="CDD" id="cd07326">
    <property type="entry name" value="M56_BlaR1_MecR1_like"/>
    <property type="match status" value="1"/>
</dbReference>
<feature type="transmembrane region" description="Helical" evidence="7">
    <location>
        <begin position="287"/>
        <end position="306"/>
    </location>
</feature>
<feature type="transmembrane region" description="Helical" evidence="7">
    <location>
        <begin position="34"/>
        <end position="58"/>
    </location>
</feature>
<comment type="similarity">
    <text evidence="6">Belongs to the peptidase M48 family.</text>
</comment>
<sequence>MAIACAAIALLAVLLAWPVPVVLARARWTTRSPAVALALWQAIALGGGLAMIGSLLGYGLLPTGLGLVEAVPVFAGALFAGPLPAAVGVTQGLALSAAVILGIHLLLNLARTAAVTERQRRRHRELVGLLSSPIPSQPGARMLDHPAPVAYCLPGVRTITVLSQGLIELLADDELEAVLAHERTHLRQQHHLVLLAFKAWNAALPWFPIANRAERSVAELVEMLADDEARRTVSGETLARAIKRVGSAWESPDASGTGYVPDAVAVQRRAERLEPGNRPLSPAARSAVLAGSAALALAPAIFMLGLL</sequence>
<proteinExistence type="inferred from homology"/>
<gene>
    <name evidence="9" type="ORF">QF206_02220</name>
</gene>
<keyword evidence="4 6" id="KW-0862">Zinc</keyword>
<dbReference type="GO" id="GO:0046872">
    <property type="term" value="F:metal ion binding"/>
    <property type="evidence" value="ECO:0007669"/>
    <property type="project" value="UniProtKB-KW"/>
</dbReference>
<dbReference type="Pfam" id="PF01435">
    <property type="entry name" value="Peptidase_M48"/>
    <property type="match status" value="1"/>
</dbReference>
<evidence type="ECO:0000313" key="10">
    <source>
        <dbReference type="Proteomes" id="UP001321506"/>
    </source>
</evidence>
<dbReference type="EMBL" id="JASATX010000001">
    <property type="protein sequence ID" value="MDI2097784.1"/>
    <property type="molecule type" value="Genomic_DNA"/>
</dbReference>
<accession>A0AAW6T2X5</accession>
<evidence type="ECO:0000313" key="9">
    <source>
        <dbReference type="EMBL" id="MDI2097784.1"/>
    </source>
</evidence>
<dbReference type="Proteomes" id="UP001321506">
    <property type="component" value="Unassembled WGS sequence"/>
</dbReference>
<dbReference type="PANTHER" id="PTHR34978:SF3">
    <property type="entry name" value="SLR0241 PROTEIN"/>
    <property type="match status" value="1"/>
</dbReference>